<dbReference type="NCBIfam" id="TIGR00536">
    <property type="entry name" value="hemK_fam"/>
    <property type="match status" value="1"/>
</dbReference>
<dbReference type="Gene3D" id="3.40.50.150">
    <property type="entry name" value="Vaccinia Virus protein VP39"/>
    <property type="match status" value="1"/>
</dbReference>
<keyword evidence="2 5" id="KW-0808">Transferase</keyword>
<evidence type="ECO:0000313" key="8">
    <source>
        <dbReference type="EMBL" id="ROH91197.1"/>
    </source>
</evidence>
<protein>
    <recommendedName>
        <fullName evidence="5">Release factor glutamine methyltransferase</fullName>
        <shortName evidence="5">RF MTase</shortName>
        <ecNumber evidence="5">2.1.1.297</ecNumber>
    </recommendedName>
    <alternativeName>
        <fullName evidence="5">N5-glutamine methyltransferase PrmC</fullName>
    </alternativeName>
    <alternativeName>
        <fullName evidence="5">Protein-(glutamine-N5) MTase PrmC</fullName>
    </alternativeName>
    <alternativeName>
        <fullName evidence="5">Protein-glutamine N-methyltransferase PrmC</fullName>
    </alternativeName>
</protein>
<feature type="domain" description="Release factor glutamine methyltransferase N-terminal" evidence="7">
    <location>
        <begin position="5"/>
        <end position="73"/>
    </location>
</feature>
<dbReference type="PANTHER" id="PTHR18895">
    <property type="entry name" value="HEMK METHYLTRANSFERASE"/>
    <property type="match status" value="1"/>
</dbReference>
<evidence type="ECO:0000256" key="5">
    <source>
        <dbReference type="HAMAP-Rule" id="MF_02126"/>
    </source>
</evidence>
<keyword evidence="3 5" id="KW-0949">S-adenosyl-L-methionine</keyword>
<feature type="binding site" evidence="5">
    <location>
        <position position="146"/>
    </location>
    <ligand>
        <name>S-adenosyl-L-methionine</name>
        <dbReference type="ChEBI" id="CHEBI:59789"/>
    </ligand>
</feature>
<dbReference type="HAMAP" id="MF_02126">
    <property type="entry name" value="RF_methyltr_PrmC"/>
    <property type="match status" value="1"/>
</dbReference>
<dbReference type="FunFam" id="3.40.50.150:FF:000053">
    <property type="entry name" value="Release factor glutamine methyltransferase"/>
    <property type="match status" value="1"/>
</dbReference>
<name>A0A3N0VEJ5_9GAMM</name>
<dbReference type="InterPro" id="IPR007848">
    <property type="entry name" value="Small_mtfrase_dom"/>
</dbReference>
<dbReference type="GO" id="GO:0003676">
    <property type="term" value="F:nucleic acid binding"/>
    <property type="evidence" value="ECO:0007669"/>
    <property type="project" value="InterPro"/>
</dbReference>
<evidence type="ECO:0000256" key="1">
    <source>
        <dbReference type="ARBA" id="ARBA00022603"/>
    </source>
</evidence>
<dbReference type="Pfam" id="PF17827">
    <property type="entry name" value="PrmC_N"/>
    <property type="match status" value="1"/>
</dbReference>
<dbReference type="SUPFAM" id="SSF53335">
    <property type="entry name" value="S-adenosyl-L-methionine-dependent methyltransferases"/>
    <property type="match status" value="1"/>
</dbReference>
<comment type="function">
    <text evidence="5">Methylates the class 1 translation termination release factors RF1/PrfA and RF2/PrfB on the glutamine residue of the universally conserved GGQ motif.</text>
</comment>
<dbReference type="InterPro" id="IPR050320">
    <property type="entry name" value="N5-glutamine_MTase"/>
</dbReference>
<comment type="caution">
    <text evidence="5">Lacks conserved residue(s) required for the propagation of feature annotation.</text>
</comment>
<dbReference type="PANTHER" id="PTHR18895:SF74">
    <property type="entry name" value="MTRF1L RELEASE FACTOR GLUTAMINE METHYLTRANSFERASE"/>
    <property type="match status" value="1"/>
</dbReference>
<comment type="similarity">
    <text evidence="5">Belongs to the protein N5-glutamine methyltransferase family. PrmC subfamily.</text>
</comment>
<dbReference type="CDD" id="cd02440">
    <property type="entry name" value="AdoMet_MTases"/>
    <property type="match status" value="1"/>
</dbReference>
<reference evidence="8 9" key="1">
    <citation type="submission" date="2018-10" db="EMBL/GenBank/DDBJ databases">
        <authorList>
            <person name="Chen W.-M."/>
        </authorList>
    </citation>
    <scope>NUCLEOTIDE SEQUENCE [LARGE SCALE GENOMIC DNA]</scope>
    <source>
        <strain evidence="8 9">THS-13</strain>
    </source>
</reference>
<evidence type="ECO:0000256" key="3">
    <source>
        <dbReference type="ARBA" id="ARBA00022691"/>
    </source>
</evidence>
<feature type="binding site" evidence="5">
    <location>
        <begin position="189"/>
        <end position="192"/>
    </location>
    <ligand>
        <name>substrate</name>
    </ligand>
</feature>
<dbReference type="NCBIfam" id="TIGR03534">
    <property type="entry name" value="RF_mod_PrmC"/>
    <property type="match status" value="1"/>
</dbReference>
<evidence type="ECO:0000313" key="9">
    <source>
        <dbReference type="Proteomes" id="UP000282106"/>
    </source>
</evidence>
<dbReference type="GO" id="GO:0102559">
    <property type="term" value="F:peptide chain release factor N(5)-glutamine methyltransferase activity"/>
    <property type="evidence" value="ECO:0007669"/>
    <property type="project" value="UniProtKB-EC"/>
</dbReference>
<organism evidence="8 9">
    <name type="scientific">Stagnimonas aquatica</name>
    <dbReference type="NCBI Taxonomy" id="2689987"/>
    <lineage>
        <taxon>Bacteria</taxon>
        <taxon>Pseudomonadati</taxon>
        <taxon>Pseudomonadota</taxon>
        <taxon>Gammaproteobacteria</taxon>
        <taxon>Nevskiales</taxon>
        <taxon>Nevskiaceae</taxon>
        <taxon>Stagnimonas</taxon>
    </lineage>
</organism>
<dbReference type="FunCoup" id="A0A3N0VEJ5">
    <property type="interactions" value="476"/>
</dbReference>
<dbReference type="EMBL" id="RJVO01000003">
    <property type="protein sequence ID" value="ROH91197.1"/>
    <property type="molecule type" value="Genomic_DNA"/>
</dbReference>
<dbReference type="Pfam" id="PF05175">
    <property type="entry name" value="MTS"/>
    <property type="match status" value="1"/>
</dbReference>
<feature type="binding site" evidence="5">
    <location>
        <position position="189"/>
    </location>
    <ligand>
        <name>S-adenosyl-L-methionine</name>
        <dbReference type="ChEBI" id="CHEBI:59789"/>
    </ligand>
</feature>
<dbReference type="Gene3D" id="1.10.8.10">
    <property type="entry name" value="DNA helicase RuvA subunit, C-terminal domain"/>
    <property type="match status" value="1"/>
</dbReference>
<evidence type="ECO:0000256" key="2">
    <source>
        <dbReference type="ARBA" id="ARBA00022679"/>
    </source>
</evidence>
<dbReference type="InterPro" id="IPR040758">
    <property type="entry name" value="PrmC_N"/>
</dbReference>
<dbReference type="InterPro" id="IPR002052">
    <property type="entry name" value="DNA_methylase_N6_adenine_CS"/>
</dbReference>
<dbReference type="InterPro" id="IPR004556">
    <property type="entry name" value="HemK-like"/>
</dbReference>
<dbReference type="InParanoid" id="A0A3N0VEJ5"/>
<dbReference type="PROSITE" id="PS00092">
    <property type="entry name" value="N6_MTASE"/>
    <property type="match status" value="1"/>
</dbReference>
<evidence type="ECO:0000259" key="7">
    <source>
        <dbReference type="Pfam" id="PF17827"/>
    </source>
</evidence>
<proteinExistence type="inferred from homology"/>
<comment type="catalytic activity">
    <reaction evidence="4 5">
        <text>L-glutaminyl-[peptide chain release factor] + S-adenosyl-L-methionine = N(5)-methyl-L-glutaminyl-[peptide chain release factor] + S-adenosyl-L-homocysteine + H(+)</text>
        <dbReference type="Rhea" id="RHEA:42896"/>
        <dbReference type="Rhea" id="RHEA-COMP:10271"/>
        <dbReference type="Rhea" id="RHEA-COMP:10272"/>
        <dbReference type="ChEBI" id="CHEBI:15378"/>
        <dbReference type="ChEBI" id="CHEBI:30011"/>
        <dbReference type="ChEBI" id="CHEBI:57856"/>
        <dbReference type="ChEBI" id="CHEBI:59789"/>
        <dbReference type="ChEBI" id="CHEBI:61891"/>
        <dbReference type="EC" id="2.1.1.297"/>
    </reaction>
</comment>
<evidence type="ECO:0000256" key="4">
    <source>
        <dbReference type="ARBA" id="ARBA00048391"/>
    </source>
</evidence>
<dbReference type="Proteomes" id="UP000282106">
    <property type="component" value="Unassembled WGS sequence"/>
</dbReference>
<dbReference type="GO" id="GO:0032259">
    <property type="term" value="P:methylation"/>
    <property type="evidence" value="ECO:0007669"/>
    <property type="project" value="UniProtKB-KW"/>
</dbReference>
<keyword evidence="1 5" id="KW-0489">Methyltransferase</keyword>
<feature type="domain" description="Methyltransferase small" evidence="6">
    <location>
        <begin position="117"/>
        <end position="196"/>
    </location>
</feature>
<dbReference type="InterPro" id="IPR029063">
    <property type="entry name" value="SAM-dependent_MTases_sf"/>
</dbReference>
<dbReference type="AlphaFoldDB" id="A0A3N0VEJ5"/>
<keyword evidence="9" id="KW-1185">Reference proteome</keyword>
<gene>
    <name evidence="5 8" type="primary">prmC</name>
    <name evidence="8" type="ORF">ED208_08065</name>
</gene>
<dbReference type="EC" id="2.1.1.297" evidence="5"/>
<evidence type="ECO:0000259" key="6">
    <source>
        <dbReference type="Pfam" id="PF05175"/>
    </source>
</evidence>
<dbReference type="InterPro" id="IPR019874">
    <property type="entry name" value="RF_methyltr_PrmC"/>
</dbReference>
<comment type="caution">
    <text evidence="8">The sequence shown here is derived from an EMBL/GenBank/DDBJ whole genome shotgun (WGS) entry which is preliminary data.</text>
</comment>
<accession>A0A3N0VEJ5</accession>
<sequence length="284" mass="30247">MIEALLREATPQLAAVSESPRAEAERLLAEVLGSSRTRLAAGLAAAPSAEQVRRYQQWLARRAAGEPYAYLSGQQPFRQIELQVNPAVLIPRADTEHLVDWALERIAAWQATGCAAPQVWDVCTGSGCVALSIAEASPAARLLASDLSPAALAVARGNAEALGLSRVELVEADGLDWPTPVPFELIVGNPPYIAEDDPHLPALRHEPRLALVSGPDGLDCLRRLIAQAPARLASGGWLLLEHGYDQGAAVRALLLAAGFVEVSSRRDYGGQERVSGGRWPGVAR</sequence>